<dbReference type="Pfam" id="PF02256">
    <property type="entry name" value="Fe_hyd_SSU"/>
    <property type="match status" value="1"/>
</dbReference>
<keyword evidence="1" id="KW-0472">Membrane</keyword>
<accession>M1E8S4</accession>
<dbReference type="eggNOG" id="ENOG5032X9W">
    <property type="taxonomic scope" value="Bacteria"/>
</dbReference>
<dbReference type="InterPro" id="IPR003149">
    <property type="entry name" value="Fe_hydrogenase_ssu"/>
</dbReference>
<dbReference type="HOGENOM" id="CLU_163904_1_0_9"/>
<organism evidence="3 4">
    <name type="scientific">Thermodesulfobium narugense DSM 14796</name>
    <dbReference type="NCBI Taxonomy" id="747365"/>
    <lineage>
        <taxon>Bacteria</taxon>
        <taxon>Pseudomonadati</taxon>
        <taxon>Thermodesulfobiota</taxon>
        <taxon>Thermodesulfobiia</taxon>
        <taxon>Thermodesulfobiales</taxon>
        <taxon>Thermodesulfobiaceae</taxon>
        <taxon>Thermodesulfobium</taxon>
    </lineage>
</organism>
<gene>
    <name evidence="3" type="ORF">Thena_1518</name>
</gene>
<evidence type="ECO:0000313" key="4">
    <source>
        <dbReference type="Proteomes" id="UP000011765"/>
    </source>
</evidence>
<dbReference type="InterPro" id="IPR008953">
    <property type="entry name" value="Fe_hydrogenase_HydB"/>
</dbReference>
<dbReference type="KEGG" id="tnr:Thena_1518"/>
<reference evidence="3 4" key="1">
    <citation type="submission" date="2011-04" db="EMBL/GenBank/DDBJ databases">
        <title>The complete genome of Thermodesulfobium narugense DSM 14796.</title>
        <authorList>
            <consortium name="US DOE Joint Genome Institute (JGI-PGF)"/>
            <person name="Lucas S."/>
            <person name="Han J."/>
            <person name="Lapidus A."/>
            <person name="Bruce D."/>
            <person name="Goodwin L."/>
            <person name="Pitluck S."/>
            <person name="Peters L."/>
            <person name="Kyrpides N."/>
            <person name="Mavromatis K."/>
            <person name="Pagani I."/>
            <person name="Ivanova N."/>
            <person name="Ovchinnikova G."/>
            <person name="Zhang X."/>
            <person name="Saunders L."/>
            <person name="Detter J.C."/>
            <person name="Tapia R."/>
            <person name="Han C."/>
            <person name="Land M."/>
            <person name="Hauser L."/>
            <person name="Markowitz V."/>
            <person name="Cheng J.-F."/>
            <person name="Hugenholtz P."/>
            <person name="Woyke T."/>
            <person name="Wu D."/>
            <person name="Spring S."/>
            <person name="Schroeder M."/>
            <person name="Brambilla E."/>
            <person name="Klenk H.-P."/>
            <person name="Eisen J.A."/>
        </authorList>
    </citation>
    <scope>NUCLEOTIDE SEQUENCE [LARGE SCALE GENOMIC DNA]</scope>
    <source>
        <strain evidence="3 4">DSM 14796</strain>
    </source>
</reference>
<dbReference type="AlphaFoldDB" id="M1E8S4"/>
<dbReference type="RefSeq" id="WP_013756851.1">
    <property type="nucleotide sequence ID" value="NC_015499.1"/>
</dbReference>
<dbReference type="EMBL" id="CP002690">
    <property type="protein sequence ID" value="AEE15130.1"/>
    <property type="molecule type" value="Genomic_DNA"/>
</dbReference>
<dbReference type="Proteomes" id="UP000011765">
    <property type="component" value="Chromosome"/>
</dbReference>
<dbReference type="GO" id="GO:0005506">
    <property type="term" value="F:iron ion binding"/>
    <property type="evidence" value="ECO:0007669"/>
    <property type="project" value="InterPro"/>
</dbReference>
<dbReference type="STRING" id="747365.Thena_1518"/>
<dbReference type="GO" id="GO:0008901">
    <property type="term" value="F:ferredoxin hydrogenase activity"/>
    <property type="evidence" value="ECO:0007669"/>
    <property type="project" value="InterPro"/>
</dbReference>
<dbReference type="InterPro" id="IPR036991">
    <property type="entry name" value="Fe_hydrogenase_ssu_sf"/>
</dbReference>
<dbReference type="SUPFAM" id="SSF48674">
    <property type="entry name" value="Fe-only hydrogenase smaller subunit"/>
    <property type="match status" value="1"/>
</dbReference>
<dbReference type="Gene3D" id="4.10.260.20">
    <property type="entry name" value="Iron hydrogenase, small subunit"/>
    <property type="match status" value="1"/>
</dbReference>
<sequence>MEDIRVPFKYEEKPSSALLSRRTFLKITGVLVSVLAIGGFAATDVIKKRNKYITMRQAGLYKDDQRLQGAGLAASFENPTVQRFYKEFAGHPLSKISEQLLHTKGYVVRSDLIMQGGKL</sequence>
<dbReference type="SMART" id="SM00902">
    <property type="entry name" value="Fe_hyd_SSU"/>
    <property type="match status" value="1"/>
</dbReference>
<dbReference type="GO" id="GO:0042597">
    <property type="term" value="C:periplasmic space"/>
    <property type="evidence" value="ECO:0007669"/>
    <property type="project" value="InterPro"/>
</dbReference>
<dbReference type="GO" id="GO:0051536">
    <property type="term" value="F:iron-sulfur cluster binding"/>
    <property type="evidence" value="ECO:0007669"/>
    <property type="project" value="InterPro"/>
</dbReference>
<feature type="transmembrane region" description="Helical" evidence="1">
    <location>
        <begin position="24"/>
        <end position="46"/>
    </location>
</feature>
<evidence type="ECO:0000256" key="1">
    <source>
        <dbReference type="SAM" id="Phobius"/>
    </source>
</evidence>
<proteinExistence type="predicted"/>
<keyword evidence="1" id="KW-0812">Transmembrane</keyword>
<evidence type="ECO:0000313" key="3">
    <source>
        <dbReference type="EMBL" id="AEE15130.1"/>
    </source>
</evidence>
<dbReference type="OrthoDB" id="5360755at2"/>
<name>M1E8S4_9BACT</name>
<feature type="domain" description="Iron hydrogenase small subunit" evidence="2">
    <location>
        <begin position="47"/>
        <end position="110"/>
    </location>
</feature>
<keyword evidence="4" id="KW-1185">Reference proteome</keyword>
<dbReference type="GO" id="GO:0009055">
    <property type="term" value="F:electron transfer activity"/>
    <property type="evidence" value="ECO:0007669"/>
    <property type="project" value="InterPro"/>
</dbReference>
<evidence type="ECO:0000259" key="2">
    <source>
        <dbReference type="SMART" id="SM00902"/>
    </source>
</evidence>
<protein>
    <submittedName>
        <fullName evidence="3">Iron hydrogenase small subunit</fullName>
    </submittedName>
</protein>
<keyword evidence="1" id="KW-1133">Transmembrane helix</keyword>